<evidence type="ECO:0000259" key="1">
    <source>
        <dbReference type="Pfam" id="PF12697"/>
    </source>
</evidence>
<protein>
    <submittedName>
        <fullName evidence="2">Alpha/beta hydrolase</fullName>
    </submittedName>
</protein>
<evidence type="ECO:0000313" key="3">
    <source>
        <dbReference type="Proteomes" id="UP001515780"/>
    </source>
</evidence>
<sequence>MESFFSSTANCLVRWQDLPGSGTPLIFVHGLGCASSYEYPLIATDPRLNKRRAILIDLPGCGYSEKPRDYSYSITDQASVVAELVWYLGLNKCFIYGHSMGGSISIEAAGLITNRMEGLVVSEPNFRPGGGFFSRQICSHSEEEFINKHWKQMIENESGPWAGSLAVDAPWAVWRGASSLIAGGDWLERFIKMPVRKQLIFGEWSLPDDDVDYLVKSGISTVILDDCGHCMSWEQPGYLSLALSNFVGE</sequence>
<dbReference type="InterPro" id="IPR000073">
    <property type="entry name" value="AB_hydrolase_1"/>
</dbReference>
<dbReference type="SUPFAM" id="SSF53474">
    <property type="entry name" value="alpha/beta-Hydrolases"/>
    <property type="match status" value="1"/>
</dbReference>
<gene>
    <name evidence="2" type="ORF">F3J37_21610</name>
</gene>
<evidence type="ECO:0000313" key="2">
    <source>
        <dbReference type="EMBL" id="NIG21274.1"/>
    </source>
</evidence>
<dbReference type="Gene3D" id="3.40.50.1820">
    <property type="entry name" value="alpha/beta hydrolase"/>
    <property type="match status" value="1"/>
</dbReference>
<accession>A0ABX0RW10</accession>
<dbReference type="EMBL" id="VWXC01000020">
    <property type="protein sequence ID" value="NIG21274.1"/>
    <property type="molecule type" value="Genomic_DNA"/>
</dbReference>
<keyword evidence="2" id="KW-0378">Hydrolase</keyword>
<comment type="caution">
    <text evidence="2">The sequence shown here is derived from an EMBL/GenBank/DDBJ whole genome shotgun (WGS) entry which is preliminary data.</text>
</comment>
<dbReference type="Pfam" id="PF12697">
    <property type="entry name" value="Abhydrolase_6"/>
    <property type="match status" value="1"/>
</dbReference>
<feature type="domain" description="AB hydrolase-1" evidence="1">
    <location>
        <begin position="25"/>
        <end position="236"/>
    </location>
</feature>
<dbReference type="InterPro" id="IPR050266">
    <property type="entry name" value="AB_hydrolase_sf"/>
</dbReference>
<dbReference type="RefSeq" id="WP_166935694.1">
    <property type="nucleotide sequence ID" value="NZ_VWXC01000020.1"/>
</dbReference>
<proteinExistence type="predicted"/>
<dbReference type="PANTHER" id="PTHR43798:SF33">
    <property type="entry name" value="HYDROLASE, PUTATIVE (AFU_ORTHOLOGUE AFUA_2G14860)-RELATED"/>
    <property type="match status" value="1"/>
</dbReference>
<dbReference type="InterPro" id="IPR029058">
    <property type="entry name" value="AB_hydrolase_fold"/>
</dbReference>
<organism evidence="2 3">
    <name type="scientific">Candidatus Pantoea communis</name>
    <dbReference type="NCBI Taxonomy" id="2608354"/>
    <lineage>
        <taxon>Bacteria</taxon>
        <taxon>Pseudomonadati</taxon>
        <taxon>Pseudomonadota</taxon>
        <taxon>Gammaproteobacteria</taxon>
        <taxon>Enterobacterales</taxon>
        <taxon>Erwiniaceae</taxon>
        <taxon>Pantoea</taxon>
    </lineage>
</organism>
<keyword evidence="3" id="KW-1185">Reference proteome</keyword>
<dbReference type="Proteomes" id="UP001515780">
    <property type="component" value="Unassembled WGS sequence"/>
</dbReference>
<name>A0ABX0RW10_9GAMM</name>
<dbReference type="GO" id="GO:0016787">
    <property type="term" value="F:hydrolase activity"/>
    <property type="evidence" value="ECO:0007669"/>
    <property type="project" value="UniProtKB-KW"/>
</dbReference>
<dbReference type="PANTHER" id="PTHR43798">
    <property type="entry name" value="MONOACYLGLYCEROL LIPASE"/>
    <property type="match status" value="1"/>
</dbReference>
<reference evidence="2 3" key="1">
    <citation type="journal article" date="2019" name="bioRxiv">
        <title>Bacteria contribute to plant secondary compound degradation in a generalist herbivore system.</title>
        <authorList>
            <person name="Francoeur C.B."/>
            <person name="Khadempour L."/>
            <person name="Moreira-Soto R.D."/>
            <person name="Gotting K."/>
            <person name="Book A.J."/>
            <person name="Pinto-Tomas A.A."/>
            <person name="Keefover-Ring K."/>
            <person name="Currie C.R."/>
        </authorList>
    </citation>
    <scope>NUCLEOTIDE SEQUENCE [LARGE SCALE GENOMIC DNA]</scope>
    <source>
        <strain evidence="2">Al-1710</strain>
    </source>
</reference>